<dbReference type="Pfam" id="PF00004">
    <property type="entry name" value="AAA"/>
    <property type="match status" value="2"/>
</dbReference>
<dbReference type="GO" id="GO:0003723">
    <property type="term" value="F:RNA binding"/>
    <property type="evidence" value="ECO:0007669"/>
    <property type="project" value="UniProtKB-KW"/>
</dbReference>
<dbReference type="GO" id="GO:0042254">
    <property type="term" value="P:ribosome biogenesis"/>
    <property type="evidence" value="ECO:0007669"/>
    <property type="project" value="TreeGrafter"/>
</dbReference>
<keyword evidence="10" id="KW-0385">Hypusine</keyword>
<dbReference type="InterPro" id="IPR027417">
    <property type="entry name" value="P-loop_NTPase"/>
</dbReference>
<keyword evidence="15" id="KW-1185">Reference proteome</keyword>
<dbReference type="EMBL" id="CAJFDI010000002">
    <property type="protein sequence ID" value="CAD5216179.1"/>
    <property type="molecule type" value="Genomic_DNA"/>
</dbReference>
<dbReference type="SMART" id="SM01376">
    <property type="entry name" value="eIF-5a"/>
    <property type="match status" value="1"/>
</dbReference>
<dbReference type="SUPFAM" id="SSF50104">
    <property type="entry name" value="Translation proteins SH3-like domain"/>
    <property type="match status" value="1"/>
</dbReference>
<dbReference type="InterPro" id="IPR014722">
    <property type="entry name" value="Rib_uL2_dom2"/>
</dbReference>
<dbReference type="InterPro" id="IPR012340">
    <property type="entry name" value="NA-bd_OB-fold"/>
</dbReference>
<keyword evidence="4" id="KW-0963">Cytoplasm</keyword>
<dbReference type="EMBL" id="CAJFCV020000002">
    <property type="protein sequence ID" value="CAG9098932.1"/>
    <property type="molecule type" value="Genomic_DNA"/>
</dbReference>
<dbReference type="InterPro" id="IPR041569">
    <property type="entry name" value="AAA_lid_3"/>
</dbReference>
<organism evidence="14 15">
    <name type="scientific">Bursaphelenchus xylophilus</name>
    <name type="common">Pinewood nematode worm</name>
    <name type="synonym">Aphelenchoides xylophilus</name>
    <dbReference type="NCBI Taxonomy" id="6326"/>
    <lineage>
        <taxon>Eukaryota</taxon>
        <taxon>Metazoa</taxon>
        <taxon>Ecdysozoa</taxon>
        <taxon>Nematoda</taxon>
        <taxon>Chromadorea</taxon>
        <taxon>Rhabditida</taxon>
        <taxon>Tylenchina</taxon>
        <taxon>Tylenchomorpha</taxon>
        <taxon>Aphelenchoidea</taxon>
        <taxon>Aphelenchoididae</taxon>
        <taxon>Bursaphelenchus</taxon>
    </lineage>
</organism>
<evidence type="ECO:0000256" key="8">
    <source>
        <dbReference type="ARBA" id="ARBA00022884"/>
    </source>
</evidence>
<dbReference type="Gene3D" id="2.40.50.140">
    <property type="entry name" value="Nucleic acid-binding proteins"/>
    <property type="match status" value="1"/>
</dbReference>
<dbReference type="Pfam" id="PF01287">
    <property type="entry name" value="eIF-5a"/>
    <property type="match status" value="1"/>
</dbReference>
<evidence type="ECO:0000256" key="4">
    <source>
        <dbReference type="ARBA" id="ARBA00022490"/>
    </source>
</evidence>
<dbReference type="GO" id="GO:0043022">
    <property type="term" value="F:ribosome binding"/>
    <property type="evidence" value="ECO:0007669"/>
    <property type="project" value="InterPro"/>
</dbReference>
<feature type="compositionally biased region" description="Basic and acidic residues" evidence="11">
    <location>
        <begin position="91"/>
        <end position="103"/>
    </location>
</feature>
<comment type="caution">
    <text evidence="14">The sequence shown here is derived from an EMBL/GenBank/DDBJ whole genome shotgun (WGS) entry which is preliminary data.</text>
</comment>
<proteinExistence type="inferred from homology"/>
<dbReference type="CDD" id="cd19530">
    <property type="entry name" value="RecA-like_NVL_r2-like"/>
    <property type="match status" value="1"/>
</dbReference>
<feature type="region of interest" description="Disordered" evidence="11">
    <location>
        <begin position="161"/>
        <end position="187"/>
    </location>
</feature>
<dbReference type="InterPro" id="IPR003960">
    <property type="entry name" value="ATPase_AAA_CS"/>
</dbReference>
<dbReference type="PROSITE" id="PS00674">
    <property type="entry name" value="AAA"/>
    <property type="match status" value="2"/>
</dbReference>
<dbReference type="InterPro" id="IPR050168">
    <property type="entry name" value="AAA_ATPase_domain"/>
</dbReference>
<sequence>MAPRVAEILLKKRIKECLEGGTLPEVSMISTELKNVYSEYTRYKEPLFISMITSALQGLQVEIIPSGMTPNKRKRQLPKKQVVKDPITLSDSDHGDQDAKEYPDTNFGNSTLQALYAHNKPIPALATVSPTISTKPINNNCITMPALPAQTNGVSIPKETVRDTQEPVVKKRNTRKSSATTERSMFKSEVPSVRTVDMGGVDSQTIEGLRFLLHMKRRKIYEKQGVQGPVGLLIHGPPGCGKTRFAQSLAGELEMPMIQVACTELISGVSGESENKIRQLFQQARENGPCLLLLDDVDIISSRRDTAQREMEKRIVTQLIACFDDLAHNENQASSSTEQPLRVQFDNGGNISVENQSTSKGQVFVLATTSRLESIDLALRRPGRFDKELSIGIPDENARREILSVVCSKIQFAEDVSLKQIARLTPGYVGADLVALAREALVSATDRVLGTFIERKKMDSKEKKREIERLVISFGNIGDDESEKLETVEVEFKDFERALNVVSPSAIREGFATVPDVTWDDIGALKDVRSELEWSILNQVKYRESYEALGIGNQPQGVLLCGPPGCGKTLLAKAVANESGFNFISVKGPELLNMYVGESEKAVRTVFQRARDSAPCVIFFDEVDALCPKRSSNETSGSARLVNQMLTEMDGIHARKEVFLMAATNRPDMVDGAIMRPGRLDKVVFVDFPNMEDRVDILRKSTKNGTHPKISPDVRFEEVAALPALQGYTGADLSALVHQAGVQALRERLNNNPVEAITFAHFIEASQRITPSVSKADRVKYEQLKEKYKKLVPNMADSDHDDHDFATGESGAAATFPKQCSAIRKNEHVMIKGRPCKVVEMSTSKTGKHGHAKVHLVAIDIFTNKKLEDICPSTHNMDVPVVKKNEYQLLSINDDNFISLLDENCETKDDLRLPEGELGQQIKDAFEKDENGILVTVVSACGEEAVLGWKNMTNKGN</sequence>
<evidence type="ECO:0000259" key="12">
    <source>
        <dbReference type="SMART" id="SM00382"/>
    </source>
</evidence>
<dbReference type="InterPro" id="IPR001884">
    <property type="entry name" value="IF5A-like"/>
</dbReference>
<dbReference type="OrthoDB" id="2187at2759"/>
<keyword evidence="5" id="KW-0547">Nucleotide-binding</keyword>
<accession>A0A7I8WWC4</accession>
<dbReference type="Pfam" id="PF21485">
    <property type="entry name" value="IF5A-like_N"/>
    <property type="match status" value="1"/>
</dbReference>
<evidence type="ECO:0000256" key="5">
    <source>
        <dbReference type="ARBA" id="ARBA00022741"/>
    </source>
</evidence>
<dbReference type="InterPro" id="IPR020189">
    <property type="entry name" value="IF5A_C"/>
</dbReference>
<feature type="domain" description="AAA+ ATPase" evidence="12">
    <location>
        <begin position="228"/>
        <end position="395"/>
    </location>
</feature>
<dbReference type="SMR" id="A0A7I8WWC4"/>
<dbReference type="Gene3D" id="1.10.8.60">
    <property type="match status" value="2"/>
</dbReference>
<dbReference type="GO" id="GO:0045901">
    <property type="term" value="P:positive regulation of translational elongation"/>
    <property type="evidence" value="ECO:0007669"/>
    <property type="project" value="InterPro"/>
</dbReference>
<dbReference type="Gene3D" id="2.30.30.30">
    <property type="match status" value="1"/>
</dbReference>
<evidence type="ECO:0000259" key="13">
    <source>
        <dbReference type="SMART" id="SM01376"/>
    </source>
</evidence>
<dbReference type="SMART" id="SM00382">
    <property type="entry name" value="AAA"/>
    <property type="match status" value="2"/>
</dbReference>
<gene>
    <name evidence="14" type="ORF">BXYJ_LOCUS4400</name>
</gene>
<evidence type="ECO:0000256" key="9">
    <source>
        <dbReference type="ARBA" id="ARBA00022917"/>
    </source>
</evidence>
<dbReference type="FunFam" id="2.30.30.30:FF:000007">
    <property type="entry name" value="Eukaryotic translation initiation factor 5A"/>
    <property type="match status" value="1"/>
</dbReference>
<evidence type="ECO:0000256" key="11">
    <source>
        <dbReference type="SAM" id="MobiDB-lite"/>
    </source>
</evidence>
<evidence type="ECO:0000313" key="14">
    <source>
        <dbReference type="EMBL" id="CAD5216179.1"/>
    </source>
</evidence>
<feature type="domain" description="AAA+ ATPase" evidence="12">
    <location>
        <begin position="554"/>
        <end position="690"/>
    </location>
</feature>
<keyword evidence="9" id="KW-0648">Protein biosynthesis</keyword>
<feature type="domain" description="Translation initiation factor 5A C-terminal" evidence="13">
    <location>
        <begin position="881"/>
        <end position="950"/>
    </location>
</feature>
<dbReference type="SUPFAM" id="SSF50249">
    <property type="entry name" value="Nucleic acid-binding proteins"/>
    <property type="match status" value="1"/>
</dbReference>
<dbReference type="NCBIfam" id="TIGR00037">
    <property type="entry name" value="eIF_5A"/>
    <property type="match status" value="1"/>
</dbReference>
<evidence type="ECO:0000256" key="6">
    <source>
        <dbReference type="ARBA" id="ARBA00022768"/>
    </source>
</evidence>
<dbReference type="GO" id="GO:0005524">
    <property type="term" value="F:ATP binding"/>
    <property type="evidence" value="ECO:0007669"/>
    <property type="project" value="UniProtKB-KW"/>
</dbReference>
<evidence type="ECO:0000313" key="15">
    <source>
        <dbReference type="Proteomes" id="UP000659654"/>
    </source>
</evidence>
<dbReference type="Proteomes" id="UP000582659">
    <property type="component" value="Unassembled WGS sequence"/>
</dbReference>
<dbReference type="GO" id="GO:0005737">
    <property type="term" value="C:cytoplasm"/>
    <property type="evidence" value="ECO:0007669"/>
    <property type="project" value="UniProtKB-SubCell"/>
</dbReference>
<feature type="region of interest" description="Disordered" evidence="11">
    <location>
        <begin position="67"/>
        <end position="103"/>
    </location>
</feature>
<dbReference type="GO" id="GO:0016887">
    <property type="term" value="F:ATP hydrolysis activity"/>
    <property type="evidence" value="ECO:0007669"/>
    <property type="project" value="InterPro"/>
</dbReference>
<dbReference type="FunFam" id="3.40.50.300:FF:000149">
    <property type="entry name" value="Nuclear valosin-containing protein-like"/>
    <property type="match status" value="1"/>
</dbReference>
<name>A0A7I8WWC4_BURXY</name>
<dbReference type="FunFam" id="2.40.50.140:FF:000034">
    <property type="entry name" value="Eukaryotic translation initiation factor 5A"/>
    <property type="match status" value="1"/>
</dbReference>
<comment type="subcellular location">
    <subcellularLocation>
        <location evidence="1">Cytoplasm</location>
    </subcellularLocation>
</comment>
<keyword evidence="6" id="KW-0251">Elongation factor</keyword>
<dbReference type="GO" id="GO:0005634">
    <property type="term" value="C:nucleus"/>
    <property type="evidence" value="ECO:0007669"/>
    <property type="project" value="TreeGrafter"/>
</dbReference>
<keyword evidence="7" id="KW-0067">ATP-binding</keyword>
<dbReference type="Gene3D" id="3.40.50.300">
    <property type="entry name" value="P-loop containing nucleotide triphosphate hydrolases"/>
    <property type="match status" value="2"/>
</dbReference>
<comment type="similarity">
    <text evidence="2">Belongs to the eIF-5A family.</text>
</comment>
<dbReference type="PROSITE" id="PS00302">
    <property type="entry name" value="IF5A_HYPUSINE"/>
    <property type="match status" value="1"/>
</dbReference>
<dbReference type="PANTHER" id="PTHR23077:SF171">
    <property type="entry name" value="NUCLEAR VALOSIN-CONTAINING PROTEIN-LIKE"/>
    <property type="match status" value="1"/>
</dbReference>
<keyword evidence="8" id="KW-0694">RNA-binding</keyword>
<comment type="similarity">
    <text evidence="3">Belongs to the AAA ATPase family.</text>
</comment>
<dbReference type="CDD" id="cd04468">
    <property type="entry name" value="S1_eIF5A"/>
    <property type="match status" value="1"/>
</dbReference>
<dbReference type="AlphaFoldDB" id="A0A7I8WWC4"/>
<dbReference type="InterPro" id="IPR048670">
    <property type="entry name" value="IF5A-like_N"/>
</dbReference>
<dbReference type="InterPro" id="IPR008991">
    <property type="entry name" value="Translation_prot_SH3-like_sf"/>
</dbReference>
<dbReference type="PANTHER" id="PTHR23077">
    <property type="entry name" value="AAA-FAMILY ATPASE"/>
    <property type="match status" value="1"/>
</dbReference>
<evidence type="ECO:0000256" key="2">
    <source>
        <dbReference type="ARBA" id="ARBA00006016"/>
    </source>
</evidence>
<dbReference type="GO" id="GO:1990275">
    <property type="term" value="F:preribosome binding"/>
    <property type="evidence" value="ECO:0007669"/>
    <property type="project" value="TreeGrafter"/>
</dbReference>
<dbReference type="GO" id="GO:0007276">
    <property type="term" value="P:gamete generation"/>
    <property type="evidence" value="ECO:0007669"/>
    <property type="project" value="UniProtKB-ARBA"/>
</dbReference>
<dbReference type="Proteomes" id="UP000659654">
    <property type="component" value="Unassembled WGS sequence"/>
</dbReference>
<dbReference type="InterPro" id="IPR003593">
    <property type="entry name" value="AAA+_ATPase"/>
</dbReference>
<evidence type="ECO:0000256" key="3">
    <source>
        <dbReference type="ARBA" id="ARBA00006914"/>
    </source>
</evidence>
<dbReference type="InterPro" id="IPR003959">
    <property type="entry name" value="ATPase_AAA_core"/>
</dbReference>
<evidence type="ECO:0000256" key="7">
    <source>
        <dbReference type="ARBA" id="ARBA00022840"/>
    </source>
</evidence>
<reference evidence="14" key="1">
    <citation type="submission" date="2020-09" db="EMBL/GenBank/DDBJ databases">
        <authorList>
            <person name="Kikuchi T."/>
        </authorList>
    </citation>
    <scope>NUCLEOTIDE SEQUENCE</scope>
    <source>
        <strain evidence="14">Ka4C1</strain>
    </source>
</reference>
<evidence type="ECO:0000256" key="1">
    <source>
        <dbReference type="ARBA" id="ARBA00004496"/>
    </source>
</evidence>
<dbReference type="InterPro" id="IPR019769">
    <property type="entry name" value="Trans_elong_IF5A_hypusine_site"/>
</dbReference>
<dbReference type="GO" id="GO:0003746">
    <property type="term" value="F:translation elongation factor activity"/>
    <property type="evidence" value="ECO:0007669"/>
    <property type="project" value="UniProtKB-KW"/>
</dbReference>
<protein>
    <submittedName>
        <fullName evidence="14">(pine wood nematode) hypothetical protein</fullName>
    </submittedName>
</protein>
<dbReference type="Pfam" id="PF17862">
    <property type="entry name" value="AAA_lid_3"/>
    <property type="match status" value="2"/>
</dbReference>
<dbReference type="GO" id="GO:0045905">
    <property type="term" value="P:positive regulation of translational termination"/>
    <property type="evidence" value="ECO:0007669"/>
    <property type="project" value="InterPro"/>
</dbReference>
<dbReference type="SUPFAM" id="SSF52540">
    <property type="entry name" value="P-loop containing nucleoside triphosphate hydrolases"/>
    <property type="match status" value="2"/>
</dbReference>
<evidence type="ECO:0000256" key="10">
    <source>
        <dbReference type="ARBA" id="ARBA00023071"/>
    </source>
</evidence>